<dbReference type="Proteomes" id="UP000184240">
    <property type="component" value="Unassembled WGS sequence"/>
</dbReference>
<dbReference type="CDD" id="cd13539">
    <property type="entry name" value="PBP2_AvModA"/>
    <property type="match status" value="1"/>
</dbReference>
<dbReference type="PANTHER" id="PTHR30632:SF14">
    <property type="entry name" value="TUNGSTATE_MOLYBDATE_CHROMATE-BINDING PROTEIN MODA"/>
    <property type="match status" value="1"/>
</dbReference>
<dbReference type="InterPro" id="IPR044084">
    <property type="entry name" value="AvModA-like_subst-bd"/>
</dbReference>
<evidence type="ECO:0000313" key="6">
    <source>
        <dbReference type="EMBL" id="RXG28243.1"/>
    </source>
</evidence>
<feature type="binding site" evidence="4">
    <location>
        <position position="170"/>
    </location>
    <ligand>
        <name>molybdate</name>
        <dbReference type="ChEBI" id="CHEBI:36264"/>
    </ligand>
</feature>
<evidence type="ECO:0000256" key="1">
    <source>
        <dbReference type="ARBA" id="ARBA00009175"/>
    </source>
</evidence>
<dbReference type="NCBIfam" id="TIGR01256">
    <property type="entry name" value="modA"/>
    <property type="match status" value="1"/>
</dbReference>
<dbReference type="GO" id="GO:0015689">
    <property type="term" value="P:molybdate ion transport"/>
    <property type="evidence" value="ECO:0007669"/>
    <property type="project" value="InterPro"/>
</dbReference>
<dbReference type="RefSeq" id="WP_072983915.1">
    <property type="nucleotide sequence ID" value="NZ_FQXT01000005.1"/>
</dbReference>
<name>A0A1M5Z6T8_9FLAO</name>
<gene>
    <name evidence="6" type="ORF">DSM01_2753</name>
    <name evidence="7" type="ORF">SAMN04487999_2692</name>
</gene>
<keyword evidence="9" id="KW-1185">Reference proteome</keyword>
<feature type="chain" id="PRO_5012703011" evidence="5">
    <location>
        <begin position="23"/>
        <end position="256"/>
    </location>
</feature>
<reference evidence="8" key="2">
    <citation type="submission" date="2016-11" db="EMBL/GenBank/DDBJ databases">
        <authorList>
            <person name="Varghese N."/>
            <person name="Submissions S."/>
        </authorList>
    </citation>
    <scope>NUCLEOTIDE SEQUENCE [LARGE SCALE GENOMIC DNA]</scope>
    <source>
        <strain evidence="8">DSM 19859</strain>
    </source>
</reference>
<evidence type="ECO:0000256" key="5">
    <source>
        <dbReference type="SAM" id="SignalP"/>
    </source>
</evidence>
<dbReference type="Proteomes" id="UP000290037">
    <property type="component" value="Unassembled WGS sequence"/>
</dbReference>
<reference evidence="7" key="1">
    <citation type="submission" date="2016-11" db="EMBL/GenBank/DDBJ databases">
        <authorList>
            <person name="Jaros S."/>
            <person name="Januszkiewicz K."/>
            <person name="Wedrychowicz H."/>
        </authorList>
    </citation>
    <scope>NUCLEOTIDE SEQUENCE [LARGE SCALE GENOMIC DNA]</scope>
    <source>
        <strain evidence="7">DSM 19859</strain>
    </source>
</reference>
<dbReference type="Pfam" id="PF13531">
    <property type="entry name" value="SBP_bac_11"/>
    <property type="match status" value="1"/>
</dbReference>
<evidence type="ECO:0000256" key="3">
    <source>
        <dbReference type="ARBA" id="ARBA00022729"/>
    </source>
</evidence>
<dbReference type="InterPro" id="IPR005950">
    <property type="entry name" value="ModA"/>
</dbReference>
<comment type="similarity">
    <text evidence="1">Belongs to the bacterial solute-binding protein ModA family.</text>
</comment>
<accession>A0A1M5Z6T8</accession>
<dbReference type="Gene3D" id="3.40.190.10">
    <property type="entry name" value="Periplasmic binding protein-like II"/>
    <property type="match status" value="2"/>
</dbReference>
<evidence type="ECO:0000256" key="4">
    <source>
        <dbReference type="PIRSR" id="PIRSR004846-1"/>
    </source>
</evidence>
<dbReference type="InterPro" id="IPR050682">
    <property type="entry name" value="ModA/WtpA"/>
</dbReference>
<reference evidence="6 9" key="3">
    <citation type="submission" date="2018-07" db="EMBL/GenBank/DDBJ databases">
        <title>Leeuwenhoekiella genomics.</title>
        <authorList>
            <person name="Tahon G."/>
            <person name="Willems A."/>
        </authorList>
    </citation>
    <scope>NUCLEOTIDE SEQUENCE [LARGE SCALE GENOMIC DNA]</scope>
    <source>
        <strain evidence="6 9">LMG 24856</strain>
    </source>
</reference>
<dbReference type="PANTHER" id="PTHR30632">
    <property type="entry name" value="MOLYBDATE-BINDING PERIPLASMIC PROTEIN"/>
    <property type="match status" value="1"/>
</dbReference>
<evidence type="ECO:0000256" key="2">
    <source>
        <dbReference type="ARBA" id="ARBA00022723"/>
    </source>
</evidence>
<dbReference type="AlphaFoldDB" id="A0A1M5Z6T8"/>
<evidence type="ECO:0000313" key="7">
    <source>
        <dbReference type="EMBL" id="SHI19966.1"/>
    </source>
</evidence>
<dbReference type="PIRSF" id="PIRSF004846">
    <property type="entry name" value="ModA"/>
    <property type="match status" value="1"/>
</dbReference>
<organism evidence="7 8">
    <name type="scientific">Leeuwenhoekiella palythoae</name>
    <dbReference type="NCBI Taxonomy" id="573501"/>
    <lineage>
        <taxon>Bacteria</taxon>
        <taxon>Pseudomonadati</taxon>
        <taxon>Bacteroidota</taxon>
        <taxon>Flavobacteriia</taxon>
        <taxon>Flavobacteriales</taxon>
        <taxon>Flavobacteriaceae</taxon>
        <taxon>Leeuwenhoekiella</taxon>
    </lineage>
</organism>
<dbReference type="SUPFAM" id="SSF53850">
    <property type="entry name" value="Periplasmic binding protein-like II"/>
    <property type="match status" value="1"/>
</dbReference>
<dbReference type="GO" id="GO:0046872">
    <property type="term" value="F:metal ion binding"/>
    <property type="evidence" value="ECO:0007669"/>
    <property type="project" value="UniProtKB-KW"/>
</dbReference>
<dbReference type="EMBL" id="FQXT01000005">
    <property type="protein sequence ID" value="SHI19966.1"/>
    <property type="molecule type" value="Genomic_DNA"/>
</dbReference>
<keyword evidence="3 5" id="KW-0732">Signal</keyword>
<keyword evidence="2 4" id="KW-0479">Metal-binding</keyword>
<proteinExistence type="inferred from homology"/>
<feature type="signal peptide" evidence="5">
    <location>
        <begin position="1"/>
        <end position="22"/>
    </location>
</feature>
<dbReference type="PROSITE" id="PS51257">
    <property type="entry name" value="PROKAR_LIPOPROTEIN"/>
    <property type="match status" value="1"/>
</dbReference>
<dbReference type="EMBL" id="QOVN01000005">
    <property type="protein sequence ID" value="RXG28243.1"/>
    <property type="molecule type" value="Genomic_DNA"/>
</dbReference>
<keyword evidence="4" id="KW-0500">Molybdenum</keyword>
<dbReference type="STRING" id="573501.SAMN04487999_2692"/>
<dbReference type="OrthoDB" id="9785015at2"/>
<evidence type="ECO:0000313" key="8">
    <source>
        <dbReference type="Proteomes" id="UP000184240"/>
    </source>
</evidence>
<dbReference type="GO" id="GO:0030973">
    <property type="term" value="F:molybdate ion binding"/>
    <property type="evidence" value="ECO:0007669"/>
    <property type="project" value="InterPro"/>
</dbReference>
<feature type="binding site" evidence="4">
    <location>
        <position position="64"/>
    </location>
    <ligand>
        <name>molybdate</name>
        <dbReference type="ChEBI" id="CHEBI:36264"/>
    </ligand>
</feature>
<sequence>MRKLQRIYISLLLFTTAFTACKEVNDNPKLTIATAANMQFAMQRLADDFTKDTGVPCELVISSSGKLTAQLKAGAPYDIFVAANMKYPQEVYDAGIAATSPRIYAYGKLVIWTLRSELKPEFATLQSNAVKHIALANPKTAPYGEAAVAALSTLQLEEAVADKLVYGESIAQTNQFIISGAAEIGFTALSVVKAPSLKTKGFWAPVADSLYKPIAQGVVRISQDAAKKQQAEAFYAYLFTEEAQKILQDFGYSVGE</sequence>
<evidence type="ECO:0000313" key="9">
    <source>
        <dbReference type="Proteomes" id="UP000290037"/>
    </source>
</evidence>
<protein>
    <submittedName>
        <fullName evidence="7">Molybdate transport system substrate-binding protein</fullName>
    </submittedName>
</protein>